<name>A0AAE4LW12_9BACT</name>
<sequence length="57" mass="6802">MNRTSVFANPKSMTIDRVLMGGRIWLIAFIVWPYRFFTALSMTKIRDRLTRHLDGYH</sequence>
<keyword evidence="1" id="KW-1133">Transmembrane helix</keyword>
<reference evidence="2" key="1">
    <citation type="submission" date="2023-10" db="EMBL/GenBank/DDBJ databases">
        <title>Genome of Potential pathogenic bacteria in Crohn's disease.</title>
        <authorList>
            <person name="Rodriguez-Palacios A."/>
        </authorList>
    </citation>
    <scope>NUCLEOTIDE SEQUENCE</scope>
    <source>
        <strain evidence="2">CavFT-hAR62</strain>
    </source>
</reference>
<feature type="transmembrane region" description="Helical" evidence="1">
    <location>
        <begin position="20"/>
        <end position="42"/>
    </location>
</feature>
<evidence type="ECO:0000313" key="2">
    <source>
        <dbReference type="EMBL" id="MDU0271711.1"/>
    </source>
</evidence>
<comment type="caution">
    <text evidence="2">The sequence shown here is derived from an EMBL/GenBank/DDBJ whole genome shotgun (WGS) entry which is preliminary data.</text>
</comment>
<evidence type="ECO:0000313" key="3">
    <source>
        <dbReference type="Proteomes" id="UP001181086"/>
    </source>
</evidence>
<evidence type="ECO:0000256" key="1">
    <source>
        <dbReference type="SAM" id="Phobius"/>
    </source>
</evidence>
<dbReference type="AlphaFoldDB" id="A0AAE4LW12"/>
<keyword evidence="1" id="KW-0812">Transmembrane</keyword>
<dbReference type="Proteomes" id="UP001181086">
    <property type="component" value="Unassembled WGS sequence"/>
</dbReference>
<dbReference type="EMBL" id="JAWDEV010000012">
    <property type="protein sequence ID" value="MDU0271711.1"/>
    <property type="molecule type" value="Genomic_DNA"/>
</dbReference>
<proteinExistence type="predicted"/>
<accession>A0AAE4LW12</accession>
<gene>
    <name evidence="2" type="ORF">RVH45_17810</name>
</gene>
<keyword evidence="1" id="KW-0472">Membrane</keyword>
<protein>
    <submittedName>
        <fullName evidence="2">Uncharacterized protein</fullName>
    </submittedName>
</protein>
<dbReference type="RefSeq" id="WP_007840864.1">
    <property type="nucleotide sequence ID" value="NZ_CAXSLT010000015.1"/>
</dbReference>
<organism evidence="2 3">
    <name type="scientific">Phocaeicola dorei</name>
    <dbReference type="NCBI Taxonomy" id="357276"/>
    <lineage>
        <taxon>Bacteria</taxon>
        <taxon>Pseudomonadati</taxon>
        <taxon>Bacteroidota</taxon>
        <taxon>Bacteroidia</taxon>
        <taxon>Bacteroidales</taxon>
        <taxon>Bacteroidaceae</taxon>
        <taxon>Phocaeicola</taxon>
    </lineage>
</organism>